<keyword evidence="1" id="KW-1133">Transmembrane helix</keyword>
<proteinExistence type="predicted"/>
<feature type="transmembrane region" description="Helical" evidence="1">
    <location>
        <begin position="41"/>
        <end position="61"/>
    </location>
</feature>
<geneLocation type="plasmid" evidence="2">
    <name>pR6_1</name>
</geneLocation>
<accession>A0ABS7REQ7</accession>
<feature type="transmembrane region" description="Helical" evidence="1">
    <location>
        <begin position="12"/>
        <end position="29"/>
    </location>
</feature>
<evidence type="ECO:0000313" key="2">
    <source>
        <dbReference type="EMBL" id="MBY8918486.1"/>
    </source>
</evidence>
<evidence type="ECO:0000313" key="3">
    <source>
        <dbReference type="Proteomes" id="UP000777661"/>
    </source>
</evidence>
<reference evidence="2 3" key="1">
    <citation type="submission" date="2021-06" db="EMBL/GenBank/DDBJ databases">
        <title>Nitratireductor porphyridii sp. nov., isolated from a small marine red alga, Porphyridium purpureum in South Korea.</title>
        <authorList>
            <person name="Kim K.H."/>
            <person name="Kristyanto S."/>
            <person name="Jeon C.O."/>
        </authorList>
    </citation>
    <scope>NUCLEOTIDE SEQUENCE [LARGE SCALE GENOMIC DNA]</scope>
    <source>
        <strain evidence="2 3">R6</strain>
        <plasmid evidence="2">pR6_1</plasmid>
    </source>
</reference>
<gene>
    <name evidence="2" type="ORF">KVG22_17920</name>
</gene>
<dbReference type="RefSeq" id="WP_223006384.1">
    <property type="nucleotide sequence ID" value="NZ_JAHSQO010000006.1"/>
</dbReference>
<sequence length="128" mass="13528">MKTALARLAKSSAVHMGFAFLAMGAWAVFANRGYAMPGPLLAGVVQGSLSACITLFLKRFIETLVARHEGLSGLVLPPLYAGLTSLTLLYAIHSLAGTPEILATITVPLTVATSYAALYTYTLWSARP</sequence>
<keyword evidence="2" id="KW-0614">Plasmid</keyword>
<dbReference type="EMBL" id="JAHSQO010000006">
    <property type="protein sequence ID" value="MBY8918486.1"/>
    <property type="molecule type" value="Genomic_DNA"/>
</dbReference>
<feature type="transmembrane region" description="Helical" evidence="1">
    <location>
        <begin position="101"/>
        <end position="124"/>
    </location>
</feature>
<feature type="transmembrane region" description="Helical" evidence="1">
    <location>
        <begin position="73"/>
        <end position="95"/>
    </location>
</feature>
<name>A0ABS7REQ7_9HYPH</name>
<organism evidence="2 3">
    <name type="scientific">Nitratireductor rhodophyticola</name>
    <dbReference type="NCBI Taxonomy" id="2854036"/>
    <lineage>
        <taxon>Bacteria</taxon>
        <taxon>Pseudomonadati</taxon>
        <taxon>Pseudomonadota</taxon>
        <taxon>Alphaproteobacteria</taxon>
        <taxon>Hyphomicrobiales</taxon>
        <taxon>Phyllobacteriaceae</taxon>
        <taxon>Nitratireductor</taxon>
    </lineage>
</organism>
<keyword evidence="1" id="KW-0472">Membrane</keyword>
<keyword evidence="1" id="KW-0812">Transmembrane</keyword>
<evidence type="ECO:0000256" key="1">
    <source>
        <dbReference type="SAM" id="Phobius"/>
    </source>
</evidence>
<comment type="caution">
    <text evidence="2">The sequence shown here is derived from an EMBL/GenBank/DDBJ whole genome shotgun (WGS) entry which is preliminary data.</text>
</comment>
<keyword evidence="3" id="KW-1185">Reference proteome</keyword>
<protein>
    <submittedName>
        <fullName evidence="2">Uncharacterized protein</fullName>
    </submittedName>
</protein>
<dbReference type="Proteomes" id="UP000777661">
    <property type="component" value="Unassembled WGS sequence"/>
</dbReference>